<feature type="domain" description="MobA-like NTP transferase" evidence="4">
    <location>
        <begin position="7"/>
        <end position="136"/>
    </location>
</feature>
<accession>A0A1C6Z4A6</accession>
<name>A0A1C6Z4A6_HAFAL</name>
<evidence type="ECO:0000313" key="5">
    <source>
        <dbReference type="EMBL" id="SCM54062.1"/>
    </source>
</evidence>
<evidence type="ECO:0000259" key="4">
    <source>
        <dbReference type="Pfam" id="PF12804"/>
    </source>
</evidence>
<dbReference type="InterPro" id="IPR025877">
    <property type="entry name" value="MobA-like_NTP_Trfase"/>
</dbReference>
<evidence type="ECO:0000256" key="3">
    <source>
        <dbReference type="ARBA" id="ARBA00022842"/>
    </source>
</evidence>
<keyword evidence="3" id="KW-0460">Magnesium</keyword>
<proteinExistence type="predicted"/>
<reference evidence="5 6" key="1">
    <citation type="submission" date="2016-09" db="EMBL/GenBank/DDBJ databases">
        <authorList>
            <person name="Capua I."/>
            <person name="De Benedictis P."/>
            <person name="Joannis T."/>
            <person name="Lombin L.H."/>
            <person name="Cattoli G."/>
        </authorList>
    </citation>
    <scope>NUCLEOTIDE SEQUENCE [LARGE SCALE GENOMIC DNA]</scope>
    <source>
        <strain evidence="5 6">GB001</strain>
    </source>
</reference>
<keyword evidence="2" id="KW-0548">Nucleotidyltransferase</keyword>
<dbReference type="Gene3D" id="3.90.550.10">
    <property type="entry name" value="Spore Coat Polysaccharide Biosynthesis Protein SpsA, Chain A"/>
    <property type="match status" value="1"/>
</dbReference>
<dbReference type="EMBL" id="FMIQ01000064">
    <property type="protein sequence ID" value="SCM54062.1"/>
    <property type="molecule type" value="Genomic_DNA"/>
</dbReference>
<dbReference type="RefSeq" id="WP_072309804.1">
    <property type="nucleotide sequence ID" value="NZ_FMIQ01000064.1"/>
</dbReference>
<dbReference type="Pfam" id="PF12804">
    <property type="entry name" value="NTP_transf_3"/>
    <property type="match status" value="1"/>
</dbReference>
<dbReference type="GO" id="GO:0016779">
    <property type="term" value="F:nucleotidyltransferase activity"/>
    <property type="evidence" value="ECO:0007669"/>
    <property type="project" value="UniProtKB-KW"/>
</dbReference>
<dbReference type="InterPro" id="IPR029044">
    <property type="entry name" value="Nucleotide-diphossugar_trans"/>
</dbReference>
<dbReference type="PANTHER" id="PTHR43584">
    <property type="entry name" value="NUCLEOTIDYL TRANSFERASE"/>
    <property type="match status" value="1"/>
</dbReference>
<keyword evidence="1 5" id="KW-0808">Transferase</keyword>
<dbReference type="OrthoDB" id="9788272at2"/>
<dbReference type="PANTHER" id="PTHR43584:SF5">
    <property type="entry name" value="PROTEIN LICC"/>
    <property type="match status" value="1"/>
</dbReference>
<organism evidence="5 6">
    <name type="scientific">Hafnia alvei</name>
    <dbReference type="NCBI Taxonomy" id="569"/>
    <lineage>
        <taxon>Bacteria</taxon>
        <taxon>Pseudomonadati</taxon>
        <taxon>Pseudomonadota</taxon>
        <taxon>Gammaproteobacteria</taxon>
        <taxon>Enterobacterales</taxon>
        <taxon>Hafniaceae</taxon>
        <taxon>Hafnia</taxon>
    </lineage>
</organism>
<dbReference type="SUPFAM" id="SSF53448">
    <property type="entry name" value="Nucleotide-diphospho-sugar transferases"/>
    <property type="match status" value="1"/>
</dbReference>
<dbReference type="Proteomes" id="UP000094844">
    <property type="component" value="Unassembled WGS sequence"/>
</dbReference>
<dbReference type="AlphaFoldDB" id="A0A1C6Z4A6"/>
<sequence>MSTIKHAVIAAAGLGSRLGMGCPKCLIKINGTPLIAYLLKLLEDVEDVRIVVGYQEQEVMECVLRYRKDITFVRNPNYRTTSTLTSYFMGAEGISERCMFMDADIIFQPESFIGFKQFCAENNRQDIIGVTAAKTRDAVYVSLDNEKVSSFSRENITEFEWANLCYISSSLLTKQGDSVFQQLSQYLPLMSYQIKSYEIDTKCDLLTATESQVAEDVYYCM</sequence>
<evidence type="ECO:0000313" key="6">
    <source>
        <dbReference type="Proteomes" id="UP000094844"/>
    </source>
</evidence>
<evidence type="ECO:0000256" key="1">
    <source>
        <dbReference type="ARBA" id="ARBA00022679"/>
    </source>
</evidence>
<protein>
    <submittedName>
        <fullName evidence="5">MobA-like NTP transferase domain-containing protein</fullName>
    </submittedName>
</protein>
<dbReference type="InterPro" id="IPR050065">
    <property type="entry name" value="GlmU-like"/>
</dbReference>
<gene>
    <name evidence="5" type="ORF">BN1044_03560</name>
</gene>
<evidence type="ECO:0000256" key="2">
    <source>
        <dbReference type="ARBA" id="ARBA00022695"/>
    </source>
</evidence>